<protein>
    <submittedName>
        <fullName evidence="2">Uncharacterized protein</fullName>
    </submittedName>
</protein>
<proteinExistence type="predicted"/>
<feature type="region of interest" description="Disordered" evidence="1">
    <location>
        <begin position="21"/>
        <end position="48"/>
    </location>
</feature>
<sequence>MRTPLATPMVSMNLKGCLPMVSLHSPEPPPPREPLSEESMLVEKTSEYSPEELMLAEKMPEYSPEELMLAEKMLEYSPELKPELQPEMQAMSEKSSGLKPEGPHQQMD</sequence>
<feature type="region of interest" description="Disordered" evidence="1">
    <location>
        <begin position="79"/>
        <end position="108"/>
    </location>
</feature>
<evidence type="ECO:0000313" key="3">
    <source>
        <dbReference type="Proteomes" id="UP001415857"/>
    </source>
</evidence>
<dbReference type="AlphaFoldDB" id="A0AAP0R3D6"/>
<keyword evidence="3" id="KW-1185">Reference proteome</keyword>
<name>A0AAP0R3D6_LIQFO</name>
<evidence type="ECO:0000256" key="1">
    <source>
        <dbReference type="SAM" id="MobiDB-lite"/>
    </source>
</evidence>
<gene>
    <name evidence="2" type="ORF">L1049_000790</name>
</gene>
<organism evidence="2 3">
    <name type="scientific">Liquidambar formosana</name>
    <name type="common">Formosan gum</name>
    <dbReference type="NCBI Taxonomy" id="63359"/>
    <lineage>
        <taxon>Eukaryota</taxon>
        <taxon>Viridiplantae</taxon>
        <taxon>Streptophyta</taxon>
        <taxon>Embryophyta</taxon>
        <taxon>Tracheophyta</taxon>
        <taxon>Spermatophyta</taxon>
        <taxon>Magnoliopsida</taxon>
        <taxon>eudicotyledons</taxon>
        <taxon>Gunneridae</taxon>
        <taxon>Pentapetalae</taxon>
        <taxon>Saxifragales</taxon>
        <taxon>Altingiaceae</taxon>
        <taxon>Liquidambar</taxon>
    </lineage>
</organism>
<comment type="caution">
    <text evidence="2">The sequence shown here is derived from an EMBL/GenBank/DDBJ whole genome shotgun (WGS) entry which is preliminary data.</text>
</comment>
<accession>A0AAP0R3D6</accession>
<dbReference type="EMBL" id="JBBPBK010000015">
    <property type="protein sequence ID" value="KAK9269022.1"/>
    <property type="molecule type" value="Genomic_DNA"/>
</dbReference>
<dbReference type="Proteomes" id="UP001415857">
    <property type="component" value="Unassembled WGS sequence"/>
</dbReference>
<reference evidence="2 3" key="1">
    <citation type="journal article" date="2024" name="Plant J.">
        <title>Genome sequences and population genomics reveal climatic adaptation and genomic divergence between two closely related sweetgum species.</title>
        <authorList>
            <person name="Xu W.Q."/>
            <person name="Ren C.Q."/>
            <person name="Zhang X.Y."/>
            <person name="Comes H.P."/>
            <person name="Liu X.H."/>
            <person name="Li Y.G."/>
            <person name="Kettle C.J."/>
            <person name="Jalonen R."/>
            <person name="Gaisberger H."/>
            <person name="Ma Y.Z."/>
            <person name="Qiu Y.X."/>
        </authorList>
    </citation>
    <scope>NUCLEOTIDE SEQUENCE [LARGE SCALE GENOMIC DNA]</scope>
    <source>
        <strain evidence="2">Hangzhou</strain>
    </source>
</reference>
<evidence type="ECO:0000313" key="2">
    <source>
        <dbReference type="EMBL" id="KAK9269022.1"/>
    </source>
</evidence>